<dbReference type="InterPro" id="IPR009057">
    <property type="entry name" value="Homeodomain-like_sf"/>
</dbReference>
<dbReference type="AlphaFoldDB" id="A0A7V9Z0S4"/>
<dbReference type="InterPro" id="IPR051448">
    <property type="entry name" value="CdaR-like_regulators"/>
</dbReference>
<feature type="domain" description="PucR C-terminal helix-turn-helix" evidence="1">
    <location>
        <begin position="238"/>
        <end position="296"/>
    </location>
</feature>
<evidence type="ECO:0000313" key="3">
    <source>
        <dbReference type="Proteomes" id="UP000580891"/>
    </source>
</evidence>
<sequence length="308" mass="36404">MLEQLKAHYKEAMTTDKSISNPNDYEWFYTNSGEQLGILKRHLTEQEKQLLSIFLTPIPQNQPFANKQEFIWYNFLIHGNMKQIDLQHSHAPFYRFIQFHLKQTTVHREDFCEGVKELLPSNPIIIWENAHQGVIIEEKKEGEREIVSFAEFIDTLSSDLYINLRIFVGQVYPFSETLRQYYMIEKQYFQLAMAHISKQNILTIEDVFPLLLIKSGINNKELQHAIHFIDSIKEDAELFHTIKTFFECNLNVSLAAKKLYIHRNSLQYRIEKFSERTGIDIKHFKGAVTTYLAMLAYHHLNNENRQDA</sequence>
<keyword evidence="2" id="KW-0238">DNA-binding</keyword>
<protein>
    <submittedName>
        <fullName evidence="2">DNA-binding PucR family transcriptional regulator</fullName>
    </submittedName>
</protein>
<dbReference type="GO" id="GO:0003677">
    <property type="term" value="F:DNA binding"/>
    <property type="evidence" value="ECO:0007669"/>
    <property type="project" value="UniProtKB-KW"/>
</dbReference>
<dbReference type="Proteomes" id="UP000580891">
    <property type="component" value="Unassembled WGS sequence"/>
</dbReference>
<organism evidence="2 3">
    <name type="scientific">[Anoxybacillus] calidus</name>
    <dbReference type="NCBI Taxonomy" id="575178"/>
    <lineage>
        <taxon>Bacteria</taxon>
        <taxon>Bacillati</taxon>
        <taxon>Bacillota</taxon>
        <taxon>Bacilli</taxon>
        <taxon>Bacillales</taxon>
        <taxon>Anoxybacillaceae</taxon>
        <taxon>Paranoxybacillus</taxon>
    </lineage>
</organism>
<gene>
    <name evidence="2" type="ORF">HNQ85_002277</name>
</gene>
<dbReference type="RefSeq" id="WP_181537789.1">
    <property type="nucleotide sequence ID" value="NZ_JACDUU010000005.1"/>
</dbReference>
<dbReference type="InterPro" id="IPR042070">
    <property type="entry name" value="PucR_C-HTH_sf"/>
</dbReference>
<dbReference type="SUPFAM" id="SSF46689">
    <property type="entry name" value="Homeodomain-like"/>
    <property type="match status" value="1"/>
</dbReference>
<dbReference type="InterPro" id="IPR025736">
    <property type="entry name" value="PucR_C-HTH_dom"/>
</dbReference>
<accession>A0A7V9Z0S4</accession>
<keyword evidence="3" id="KW-1185">Reference proteome</keyword>
<name>A0A7V9Z0S4_9BACL</name>
<dbReference type="Pfam" id="PF13556">
    <property type="entry name" value="HTH_30"/>
    <property type="match status" value="1"/>
</dbReference>
<comment type="caution">
    <text evidence="2">The sequence shown here is derived from an EMBL/GenBank/DDBJ whole genome shotgun (WGS) entry which is preliminary data.</text>
</comment>
<dbReference type="PANTHER" id="PTHR33744:SF15">
    <property type="entry name" value="CARBOHYDRATE DIACID REGULATOR"/>
    <property type="match status" value="1"/>
</dbReference>
<reference evidence="2 3" key="1">
    <citation type="submission" date="2020-07" db="EMBL/GenBank/DDBJ databases">
        <title>Genomic Encyclopedia of Type Strains, Phase IV (KMG-IV): sequencing the most valuable type-strain genomes for metagenomic binning, comparative biology and taxonomic classification.</title>
        <authorList>
            <person name="Goeker M."/>
        </authorList>
    </citation>
    <scope>NUCLEOTIDE SEQUENCE [LARGE SCALE GENOMIC DNA]</scope>
    <source>
        <strain evidence="2 3">DSM 25220</strain>
    </source>
</reference>
<evidence type="ECO:0000313" key="2">
    <source>
        <dbReference type="EMBL" id="MBA2871987.1"/>
    </source>
</evidence>
<dbReference type="EMBL" id="JACDUU010000005">
    <property type="protein sequence ID" value="MBA2871987.1"/>
    <property type="molecule type" value="Genomic_DNA"/>
</dbReference>
<dbReference type="PANTHER" id="PTHR33744">
    <property type="entry name" value="CARBOHYDRATE DIACID REGULATOR"/>
    <property type="match status" value="1"/>
</dbReference>
<dbReference type="Gene3D" id="1.10.10.2840">
    <property type="entry name" value="PucR C-terminal helix-turn-helix domain"/>
    <property type="match status" value="1"/>
</dbReference>
<evidence type="ECO:0000259" key="1">
    <source>
        <dbReference type="Pfam" id="PF13556"/>
    </source>
</evidence>
<proteinExistence type="predicted"/>